<evidence type="ECO:0000256" key="1">
    <source>
        <dbReference type="SAM" id="Phobius"/>
    </source>
</evidence>
<dbReference type="Pfam" id="PF14987">
    <property type="entry name" value="NADHdh_A3"/>
    <property type="match status" value="1"/>
</dbReference>
<comment type="caution">
    <text evidence="2">The sequence shown here is derived from an EMBL/GenBank/DDBJ whole genome shotgun (WGS) entry which is preliminary data.</text>
</comment>
<evidence type="ECO:0000313" key="2">
    <source>
        <dbReference type="EMBL" id="CAH3037354.1"/>
    </source>
</evidence>
<evidence type="ECO:0000313" key="3">
    <source>
        <dbReference type="Proteomes" id="UP001159405"/>
    </source>
</evidence>
<dbReference type="Proteomes" id="UP001159405">
    <property type="component" value="Unassembled WGS sequence"/>
</dbReference>
<reference evidence="2 3" key="1">
    <citation type="submission" date="2022-05" db="EMBL/GenBank/DDBJ databases">
        <authorList>
            <consortium name="Genoscope - CEA"/>
            <person name="William W."/>
        </authorList>
    </citation>
    <scope>NUCLEOTIDE SEQUENCE [LARGE SCALE GENOMIC DNA]</scope>
</reference>
<keyword evidence="1" id="KW-0472">Membrane</keyword>
<keyword evidence="1" id="KW-1133">Transmembrane helix</keyword>
<dbReference type="EMBL" id="CALNXK010000005">
    <property type="protein sequence ID" value="CAH3037354.1"/>
    <property type="molecule type" value="Genomic_DNA"/>
</dbReference>
<organism evidence="2 3">
    <name type="scientific">Porites lobata</name>
    <dbReference type="NCBI Taxonomy" id="104759"/>
    <lineage>
        <taxon>Eukaryota</taxon>
        <taxon>Metazoa</taxon>
        <taxon>Cnidaria</taxon>
        <taxon>Anthozoa</taxon>
        <taxon>Hexacorallia</taxon>
        <taxon>Scleractinia</taxon>
        <taxon>Fungiina</taxon>
        <taxon>Poritidae</taxon>
        <taxon>Porites</taxon>
    </lineage>
</organism>
<gene>
    <name evidence="2" type="ORF">PLOB_00035544</name>
</gene>
<feature type="transmembrane region" description="Helical" evidence="1">
    <location>
        <begin position="20"/>
        <end position="41"/>
    </location>
</feature>
<protein>
    <recommendedName>
        <fullName evidence="4">NADH dehydrogenase [ubiquinone] 1 alpha subcomplex subunit 3</fullName>
    </recommendedName>
</protein>
<accession>A0ABN8MWI5</accession>
<keyword evidence="1" id="KW-0812">Transmembrane</keyword>
<evidence type="ECO:0008006" key="4">
    <source>
        <dbReference type="Google" id="ProtNLM"/>
    </source>
</evidence>
<keyword evidence="3" id="KW-1185">Reference proteome</keyword>
<dbReference type="InterPro" id="IPR026626">
    <property type="entry name" value="NDUFA3"/>
</dbReference>
<name>A0ABN8MWI5_9CNID</name>
<sequence>MAGVLRKSVDWLKFAWAREPVVFMSCVFGFSGPLFVLISPWTKDTIKTMKSIPHVYPYPQLENEDLSNIDGQGNKIYPEFPI</sequence>
<proteinExistence type="predicted"/>